<dbReference type="Pfam" id="PF00593">
    <property type="entry name" value="TonB_dep_Rec_b-barrel"/>
    <property type="match status" value="1"/>
</dbReference>
<evidence type="ECO:0000256" key="6">
    <source>
        <dbReference type="ARBA" id="ARBA00022729"/>
    </source>
</evidence>
<evidence type="ECO:0000313" key="19">
    <source>
        <dbReference type="EMBL" id="TNC77380.1"/>
    </source>
</evidence>
<dbReference type="Pfam" id="PF07715">
    <property type="entry name" value="Plug"/>
    <property type="match status" value="1"/>
</dbReference>
<keyword evidence="11 12" id="KW-0998">Cell outer membrane</keyword>
<keyword evidence="3 12" id="KW-1134">Transmembrane beta strand</keyword>
<evidence type="ECO:0000256" key="3">
    <source>
        <dbReference type="ARBA" id="ARBA00022452"/>
    </source>
</evidence>
<feature type="signal peptide" evidence="16">
    <location>
        <begin position="1"/>
        <end position="32"/>
    </location>
</feature>
<evidence type="ECO:0000259" key="18">
    <source>
        <dbReference type="Pfam" id="PF07715"/>
    </source>
</evidence>
<evidence type="ECO:0000313" key="20">
    <source>
        <dbReference type="Proteomes" id="UP000305681"/>
    </source>
</evidence>
<dbReference type="RefSeq" id="WP_139090216.1">
    <property type="nucleotide sequence ID" value="NZ_VDGE01000002.1"/>
</dbReference>
<sequence>MIKMSKMHKRLCAKSAAMLALSAALPIGSAYADEVAAETAPAASQLETVTVTAQRRKENIRDVPVSVSLLRDEKLDVLVSSGQDIRVLAGKVPSLNVESSNGRTFPRFYIRGYGNTDFNIFASQPVSLIYDDVVQENPILKGYPIFDVAGVEVLRGPQGTLFGRNTPAGVVKFESVKPNLDKIEGYYNVSAATHNTTNFDGAVNVPLSKEWALRFSTLRQHRDDYVDNTFTGQKNALDGYDEHAERVQLLYAPNTMFNALFNVHQRSTTGSARIFYANMIKQGTNDIVDGFDPNKSFTNAPNFQRLRTNGASARLSWDLDGIKLYSVTGFEHVGNYVSHGDIDGGTPNGLGPTSPNFIPFQVETAGGITSVKQYSQEFRAESKNAGPLNWQAGVYYFNEDANGFTDNFDTNTHVLTTHLASRQKNSAWATFGSVNYAVNDEFMLRAGLRYTKDKKDFNTVEATNIVQVSPTSADVSKAKVNWDLSGTYKYNKDVNFYGRVATGFRAPSIAPASTSVPVTVADAETITSFEAGIKADLFERRARVAFSLYNYQVKNQQLTVVGGTSNVTRLINAAKTNGRGAELELEGFVTPSLKMSLGGSYNFTEIKDPSLSIATCAQTRCTVTDSLTTGNRAIIDGNPLPQAPKWTITATGRYSIPMENGEFFVFTDWAYRSKINFFLYEATEFTGKAMVEGGLRVGYTWDAGKYEMAVFGRNITDTQRITGAIDFNNRTGFINEPRQFGVQFKGNF</sequence>
<accession>A0A5C4NTZ8</accession>
<protein>
    <submittedName>
        <fullName evidence="19">TonB-dependent receptor</fullName>
    </submittedName>
</protein>
<proteinExistence type="inferred from homology"/>
<name>A0A5C4NTZ8_9BURK</name>
<keyword evidence="5 12" id="KW-0812">Transmembrane</keyword>
<dbReference type="InterPro" id="IPR036942">
    <property type="entry name" value="Beta-barrel_TonB_sf"/>
</dbReference>
<dbReference type="PROSITE" id="PS52016">
    <property type="entry name" value="TONB_DEPENDENT_REC_3"/>
    <property type="match status" value="1"/>
</dbReference>
<evidence type="ECO:0000256" key="12">
    <source>
        <dbReference type="PROSITE-ProRule" id="PRU01360"/>
    </source>
</evidence>
<dbReference type="InterPro" id="IPR000531">
    <property type="entry name" value="Beta-barrel_TonB"/>
</dbReference>
<evidence type="ECO:0000256" key="13">
    <source>
        <dbReference type="PROSITE-ProRule" id="PRU10143"/>
    </source>
</evidence>
<feature type="domain" description="TonB-dependent receptor-like beta-barrel" evidence="17">
    <location>
        <begin position="290"/>
        <end position="702"/>
    </location>
</feature>
<dbReference type="GO" id="GO:0006826">
    <property type="term" value="P:iron ion transport"/>
    <property type="evidence" value="ECO:0007669"/>
    <property type="project" value="UniProtKB-KW"/>
</dbReference>
<evidence type="ECO:0000256" key="1">
    <source>
        <dbReference type="ARBA" id="ARBA00004571"/>
    </source>
</evidence>
<feature type="chain" id="PRO_5022713979" evidence="16">
    <location>
        <begin position="33"/>
        <end position="748"/>
    </location>
</feature>
<evidence type="ECO:0000256" key="15">
    <source>
        <dbReference type="RuleBase" id="RU003357"/>
    </source>
</evidence>
<comment type="subcellular location">
    <subcellularLocation>
        <location evidence="1 12">Cell outer membrane</location>
        <topology evidence="1 12">Multi-pass membrane protein</topology>
    </subcellularLocation>
</comment>
<evidence type="ECO:0000256" key="16">
    <source>
        <dbReference type="SAM" id="SignalP"/>
    </source>
</evidence>
<evidence type="ECO:0000256" key="9">
    <source>
        <dbReference type="ARBA" id="ARBA00023077"/>
    </source>
</evidence>
<comment type="similarity">
    <text evidence="12 15">Belongs to the TonB-dependent receptor family.</text>
</comment>
<feature type="short sequence motif" description="TonB C-terminal box" evidence="14">
    <location>
        <begin position="731"/>
        <end position="748"/>
    </location>
</feature>
<keyword evidence="10 12" id="KW-0472">Membrane</keyword>
<dbReference type="SUPFAM" id="SSF56935">
    <property type="entry name" value="Porins"/>
    <property type="match status" value="1"/>
</dbReference>
<dbReference type="Proteomes" id="UP000305681">
    <property type="component" value="Unassembled WGS sequence"/>
</dbReference>
<evidence type="ECO:0000256" key="14">
    <source>
        <dbReference type="PROSITE-ProRule" id="PRU10144"/>
    </source>
</evidence>
<evidence type="ECO:0000259" key="17">
    <source>
        <dbReference type="Pfam" id="PF00593"/>
    </source>
</evidence>
<keyword evidence="4" id="KW-0410">Iron transport</keyword>
<dbReference type="InterPro" id="IPR039426">
    <property type="entry name" value="TonB-dep_rcpt-like"/>
</dbReference>
<dbReference type="AlphaFoldDB" id="A0A5C4NTZ8"/>
<feature type="domain" description="TonB-dependent receptor plug" evidence="18">
    <location>
        <begin position="60"/>
        <end position="170"/>
    </location>
</feature>
<reference evidence="19 20" key="1">
    <citation type="submission" date="2019-06" db="EMBL/GenBank/DDBJ databases">
        <title>Genome sequence of Janthinobacterium lividum UCD_MED1.</title>
        <authorList>
            <person name="De Leon M.E."/>
            <person name="Jospin G."/>
        </authorList>
    </citation>
    <scope>NUCLEOTIDE SEQUENCE [LARGE SCALE GENOMIC DNA]</scope>
    <source>
        <strain evidence="19 20">UCD_MED1</strain>
    </source>
</reference>
<dbReference type="PROSITE" id="PS01156">
    <property type="entry name" value="TONB_DEPENDENT_REC_2"/>
    <property type="match status" value="1"/>
</dbReference>
<keyword evidence="19" id="KW-0675">Receptor</keyword>
<evidence type="ECO:0000256" key="5">
    <source>
        <dbReference type="ARBA" id="ARBA00022692"/>
    </source>
</evidence>
<evidence type="ECO:0000256" key="8">
    <source>
        <dbReference type="ARBA" id="ARBA00023065"/>
    </source>
</evidence>
<evidence type="ECO:0000256" key="4">
    <source>
        <dbReference type="ARBA" id="ARBA00022496"/>
    </source>
</evidence>
<keyword evidence="6 16" id="KW-0732">Signal</keyword>
<dbReference type="EMBL" id="VDGE01000002">
    <property type="protein sequence ID" value="TNC77380.1"/>
    <property type="molecule type" value="Genomic_DNA"/>
</dbReference>
<comment type="caution">
    <text evidence="19">The sequence shown here is derived from an EMBL/GenBank/DDBJ whole genome shotgun (WGS) entry which is preliminary data.</text>
</comment>
<keyword evidence="8" id="KW-0406">Ion transport</keyword>
<dbReference type="InterPro" id="IPR010917">
    <property type="entry name" value="TonB_rcpt_CS"/>
</dbReference>
<evidence type="ECO:0000256" key="2">
    <source>
        <dbReference type="ARBA" id="ARBA00022448"/>
    </source>
</evidence>
<keyword evidence="2 12" id="KW-0813">Transport</keyword>
<dbReference type="PROSITE" id="PS00430">
    <property type="entry name" value="TONB_DEPENDENT_REC_1"/>
    <property type="match status" value="1"/>
</dbReference>
<evidence type="ECO:0000256" key="7">
    <source>
        <dbReference type="ARBA" id="ARBA00023004"/>
    </source>
</evidence>
<keyword evidence="9 13" id="KW-0798">TonB box</keyword>
<organism evidence="19 20">
    <name type="scientific">Janthinobacterium lividum</name>
    <dbReference type="NCBI Taxonomy" id="29581"/>
    <lineage>
        <taxon>Bacteria</taxon>
        <taxon>Pseudomonadati</taxon>
        <taxon>Pseudomonadota</taxon>
        <taxon>Betaproteobacteria</taxon>
        <taxon>Burkholderiales</taxon>
        <taxon>Oxalobacteraceae</taxon>
        <taxon>Janthinobacterium</taxon>
    </lineage>
</organism>
<dbReference type="Gene3D" id="2.40.170.20">
    <property type="entry name" value="TonB-dependent receptor, beta-barrel domain"/>
    <property type="match status" value="1"/>
</dbReference>
<evidence type="ECO:0000256" key="10">
    <source>
        <dbReference type="ARBA" id="ARBA00023136"/>
    </source>
</evidence>
<dbReference type="PANTHER" id="PTHR32552">
    <property type="entry name" value="FERRICHROME IRON RECEPTOR-RELATED"/>
    <property type="match status" value="1"/>
</dbReference>
<dbReference type="GO" id="GO:0009279">
    <property type="term" value="C:cell outer membrane"/>
    <property type="evidence" value="ECO:0007669"/>
    <property type="project" value="UniProtKB-SubCell"/>
</dbReference>
<gene>
    <name evidence="19" type="ORF">FHI69_08520</name>
</gene>
<dbReference type="PANTHER" id="PTHR32552:SF81">
    <property type="entry name" value="TONB-DEPENDENT OUTER MEMBRANE RECEPTOR"/>
    <property type="match status" value="1"/>
</dbReference>
<evidence type="ECO:0000256" key="11">
    <source>
        <dbReference type="ARBA" id="ARBA00023237"/>
    </source>
</evidence>
<keyword evidence="7" id="KW-0408">Iron</keyword>
<dbReference type="InterPro" id="IPR010916">
    <property type="entry name" value="TonB_box_CS"/>
</dbReference>
<dbReference type="InterPro" id="IPR012910">
    <property type="entry name" value="Plug_dom"/>
</dbReference>
<feature type="short sequence motif" description="TonB box" evidence="13">
    <location>
        <begin position="48"/>
        <end position="54"/>
    </location>
</feature>